<feature type="transmembrane region" description="Helical" evidence="6">
    <location>
        <begin position="206"/>
        <end position="231"/>
    </location>
</feature>
<feature type="transmembrane region" description="Helical" evidence="6">
    <location>
        <begin position="331"/>
        <end position="355"/>
    </location>
</feature>
<keyword evidence="4 6" id="KW-1133">Transmembrane helix</keyword>
<proteinExistence type="inferred from homology"/>
<feature type="transmembrane region" description="Helical" evidence="6">
    <location>
        <begin position="243"/>
        <end position="270"/>
    </location>
</feature>
<organism evidence="7 8">
    <name type="scientific">Trifolium subterraneum</name>
    <name type="common">Subterranean clover</name>
    <dbReference type="NCBI Taxonomy" id="3900"/>
    <lineage>
        <taxon>Eukaryota</taxon>
        <taxon>Viridiplantae</taxon>
        <taxon>Streptophyta</taxon>
        <taxon>Embryophyta</taxon>
        <taxon>Tracheophyta</taxon>
        <taxon>Spermatophyta</taxon>
        <taxon>Magnoliopsida</taxon>
        <taxon>eudicotyledons</taxon>
        <taxon>Gunneridae</taxon>
        <taxon>Pentapetalae</taxon>
        <taxon>rosids</taxon>
        <taxon>fabids</taxon>
        <taxon>Fabales</taxon>
        <taxon>Fabaceae</taxon>
        <taxon>Papilionoideae</taxon>
        <taxon>50 kb inversion clade</taxon>
        <taxon>NPAAA clade</taxon>
        <taxon>Hologalegina</taxon>
        <taxon>IRL clade</taxon>
        <taxon>Trifolieae</taxon>
        <taxon>Trifolium</taxon>
    </lineage>
</organism>
<dbReference type="Pfam" id="PF00854">
    <property type="entry name" value="PTR2"/>
    <property type="match status" value="2"/>
</dbReference>
<evidence type="ECO:0000256" key="1">
    <source>
        <dbReference type="ARBA" id="ARBA00004141"/>
    </source>
</evidence>
<evidence type="ECO:0000256" key="6">
    <source>
        <dbReference type="SAM" id="Phobius"/>
    </source>
</evidence>
<dbReference type="GO" id="GO:0022857">
    <property type="term" value="F:transmembrane transporter activity"/>
    <property type="evidence" value="ECO:0007669"/>
    <property type="project" value="InterPro"/>
</dbReference>
<keyword evidence="3 6" id="KW-0812">Transmembrane</keyword>
<sequence>MDEGFEKMEQNDNVTRRKKGGIITLPFIFASDVCEKLAVVGISTNMINYLTTQLHMPLTKAANTITNFNGTASLTPLLAAIISDSFAGKFITITVASIIYQIGMISLTLSAILPQLRPPPCKGEEVCQVANSGQLTILYLSLLLEAIGSGGIRACAAAFGADQFDDLDPKQTTKTWNYFNWYYFVTGVAMLVSVTVLVYIQDNVGWGWGLGIPTMAMFLSIITFICGYPLYRHLNPKESPFTGLVKVGVAAFRSMYVFTLLSMLFTTALYDRVLISVSRRYTKLDRGISVLHRMGIGLVIAIFATFVAGFIEVKRKKIAMEHGLIEHSNEIIPISVFWLVPQYCLYGMAEAFMSIGHIEFFCGEAPESMASTAMAFYWASISLGNYVSTLLVTLVHKFSAGPDDSRNSLAGDGSDGGGGGVVSGKVVEAGLAAVDETRKSVRAVKENRGKKCNIFT</sequence>
<dbReference type="PANTHER" id="PTHR11654">
    <property type="entry name" value="OLIGOPEPTIDE TRANSPORTER-RELATED"/>
    <property type="match status" value="1"/>
</dbReference>
<dbReference type="InterPro" id="IPR036259">
    <property type="entry name" value="MFS_trans_sf"/>
</dbReference>
<protein>
    <recommendedName>
        <fullName evidence="9">Major facilitator superfamily (MFS) profile domain-containing protein</fullName>
    </recommendedName>
</protein>
<dbReference type="Gene3D" id="1.20.1250.20">
    <property type="entry name" value="MFS general substrate transporter like domains"/>
    <property type="match status" value="2"/>
</dbReference>
<name>A0A2Z6LN66_TRISU</name>
<comment type="similarity">
    <text evidence="2">Belongs to the major facilitator superfamily. Proton-dependent oligopeptide transporter (POT/PTR) (TC 2.A.17) family.</text>
</comment>
<evidence type="ECO:0000313" key="7">
    <source>
        <dbReference type="EMBL" id="GAU17432.1"/>
    </source>
</evidence>
<dbReference type="GO" id="GO:0016020">
    <property type="term" value="C:membrane"/>
    <property type="evidence" value="ECO:0007669"/>
    <property type="project" value="UniProtKB-SubCell"/>
</dbReference>
<comment type="subcellular location">
    <subcellularLocation>
        <location evidence="1">Membrane</location>
        <topology evidence="1">Multi-pass membrane protein</topology>
    </subcellularLocation>
</comment>
<feature type="transmembrane region" description="Helical" evidence="6">
    <location>
        <begin position="375"/>
        <end position="396"/>
    </location>
</feature>
<keyword evidence="5 6" id="KW-0472">Membrane</keyword>
<gene>
    <name evidence="7" type="ORF">TSUD_233090</name>
</gene>
<evidence type="ECO:0000256" key="2">
    <source>
        <dbReference type="ARBA" id="ARBA00005982"/>
    </source>
</evidence>
<feature type="transmembrane region" description="Helical" evidence="6">
    <location>
        <begin position="290"/>
        <end position="311"/>
    </location>
</feature>
<feature type="transmembrane region" description="Helical" evidence="6">
    <location>
        <begin position="181"/>
        <end position="200"/>
    </location>
</feature>
<dbReference type="SUPFAM" id="SSF103473">
    <property type="entry name" value="MFS general substrate transporter"/>
    <property type="match status" value="1"/>
</dbReference>
<evidence type="ECO:0000313" key="8">
    <source>
        <dbReference type="Proteomes" id="UP000242715"/>
    </source>
</evidence>
<dbReference type="EMBL" id="DF973170">
    <property type="protein sequence ID" value="GAU17432.1"/>
    <property type="molecule type" value="Genomic_DNA"/>
</dbReference>
<accession>A0A2Z6LN66</accession>
<evidence type="ECO:0008006" key="9">
    <source>
        <dbReference type="Google" id="ProtNLM"/>
    </source>
</evidence>
<keyword evidence="8" id="KW-1185">Reference proteome</keyword>
<evidence type="ECO:0000256" key="5">
    <source>
        <dbReference type="ARBA" id="ARBA00023136"/>
    </source>
</evidence>
<reference evidence="8" key="1">
    <citation type="journal article" date="2017" name="Front. Plant Sci.">
        <title>Climate Clever Clovers: New Paradigm to Reduce the Environmental Footprint of Ruminants by Breeding Low Methanogenic Forages Utilizing Haplotype Variation.</title>
        <authorList>
            <person name="Kaur P."/>
            <person name="Appels R."/>
            <person name="Bayer P.E."/>
            <person name="Keeble-Gagnere G."/>
            <person name="Wang J."/>
            <person name="Hirakawa H."/>
            <person name="Shirasawa K."/>
            <person name="Vercoe P."/>
            <person name="Stefanova K."/>
            <person name="Durmic Z."/>
            <person name="Nichols P."/>
            <person name="Revell C."/>
            <person name="Isobe S.N."/>
            <person name="Edwards D."/>
            <person name="Erskine W."/>
        </authorList>
    </citation>
    <scope>NUCLEOTIDE SEQUENCE [LARGE SCALE GENOMIC DNA]</scope>
    <source>
        <strain evidence="8">cv. Daliak</strain>
    </source>
</reference>
<dbReference type="OrthoDB" id="8904098at2759"/>
<evidence type="ECO:0000256" key="4">
    <source>
        <dbReference type="ARBA" id="ARBA00022989"/>
    </source>
</evidence>
<evidence type="ECO:0000256" key="3">
    <source>
        <dbReference type="ARBA" id="ARBA00022692"/>
    </source>
</evidence>
<dbReference type="InterPro" id="IPR000109">
    <property type="entry name" value="POT_fam"/>
</dbReference>
<feature type="transmembrane region" description="Helical" evidence="6">
    <location>
        <begin position="90"/>
        <end position="116"/>
    </location>
</feature>
<dbReference type="AlphaFoldDB" id="A0A2Z6LN66"/>
<dbReference type="Proteomes" id="UP000242715">
    <property type="component" value="Unassembled WGS sequence"/>
</dbReference>